<sequence>MIILHSCEYEQNHFQRHSQHVLSSEQKSSKESISEQSKNLLRDFYRRTDIGQKIRKYADSKSSISIQFQLLQPNIYDYERLLQTVFSTIHESALAKPAMLDFCLQLYANNNRLADIRNFAENYRREDSIYWYTKESFVYRFVNQTLRFGDIDSCYALRFYIADLSAQLHALKYQQQKVLEKAGMTILYRGIRQSDEELNVLRGLVGLVVAVKFFMSTSRNKDIALTYASPSDWQTDNSRPLLLEIYVDLSSPAIIAADIAGMSNFDEENEVLFDIGSTFRVDMLTFDISNGMWLCRFIATNEKVACIQQFRTMPCNMSSYQLMSYGSDKICSKTIRYEQSADTNRSLRSLPEDRQKLSWIAYKAIDWAFIRHIDCLIQWQQNDIDKIIGTCQRVLETYAQADVKDSFDDLQIASCLNNYGYLSLLCGKHKQAIRLFKSSLNIRKIYLPLDHILLAQSYRNLGLAYGNFCDYHTAFELHERALSINQHASIAAQWSTVTTLRNMGDLYHRLGKCTEAIEYYTKALDTYYKCLNFFNSTEL</sequence>
<feature type="domain" description="ADP ribosyltransferase" evidence="2">
    <location>
        <begin position="205"/>
        <end position="289"/>
    </location>
</feature>
<dbReference type="SUPFAM" id="SSF56399">
    <property type="entry name" value="ADP-ribosylation"/>
    <property type="match status" value="1"/>
</dbReference>
<dbReference type="Pfam" id="PF13424">
    <property type="entry name" value="TPR_12"/>
    <property type="match status" value="1"/>
</dbReference>
<organism evidence="3 4">
    <name type="scientific">Rotaria sordida</name>
    <dbReference type="NCBI Taxonomy" id="392033"/>
    <lineage>
        <taxon>Eukaryota</taxon>
        <taxon>Metazoa</taxon>
        <taxon>Spiralia</taxon>
        <taxon>Gnathifera</taxon>
        <taxon>Rotifera</taxon>
        <taxon>Eurotatoria</taxon>
        <taxon>Bdelloidea</taxon>
        <taxon>Philodinida</taxon>
        <taxon>Philodinidae</taxon>
        <taxon>Rotaria</taxon>
    </lineage>
</organism>
<dbReference type="SUPFAM" id="SSF48452">
    <property type="entry name" value="TPR-like"/>
    <property type="match status" value="1"/>
</dbReference>
<name>A0A815EGJ3_9BILA</name>
<dbReference type="PANTHER" id="PTHR19959:SF119">
    <property type="entry name" value="FUNGAL LIPASE-LIKE DOMAIN-CONTAINING PROTEIN"/>
    <property type="match status" value="1"/>
</dbReference>
<dbReference type="InterPro" id="IPR019734">
    <property type="entry name" value="TPR_rpt"/>
</dbReference>
<evidence type="ECO:0000313" key="4">
    <source>
        <dbReference type="Proteomes" id="UP000663882"/>
    </source>
</evidence>
<evidence type="ECO:0000259" key="2">
    <source>
        <dbReference type="Pfam" id="PF03496"/>
    </source>
</evidence>
<keyword evidence="1" id="KW-0802">TPR repeat</keyword>
<feature type="repeat" description="TPR" evidence="1">
    <location>
        <begin position="497"/>
        <end position="530"/>
    </location>
</feature>
<dbReference type="Gene3D" id="3.90.176.10">
    <property type="entry name" value="Toxin ADP-ribosyltransferase, Chain A, domain 1"/>
    <property type="match status" value="1"/>
</dbReference>
<dbReference type="PANTHER" id="PTHR19959">
    <property type="entry name" value="KINESIN LIGHT CHAIN"/>
    <property type="match status" value="1"/>
</dbReference>
<dbReference type="InterPro" id="IPR003540">
    <property type="entry name" value="ADP-ribosyltransferase"/>
</dbReference>
<comment type="caution">
    <text evidence="3">The sequence shown here is derived from an EMBL/GenBank/DDBJ whole genome shotgun (WGS) entry which is preliminary data.</text>
</comment>
<dbReference type="Gene3D" id="1.25.40.10">
    <property type="entry name" value="Tetratricopeptide repeat domain"/>
    <property type="match status" value="1"/>
</dbReference>
<feature type="repeat" description="TPR" evidence="1">
    <location>
        <begin position="455"/>
        <end position="488"/>
    </location>
</feature>
<dbReference type="Pfam" id="PF03496">
    <property type="entry name" value="ADPrib_exo_Tox"/>
    <property type="match status" value="1"/>
</dbReference>
<proteinExistence type="predicted"/>
<dbReference type="PROSITE" id="PS50005">
    <property type="entry name" value="TPR"/>
    <property type="match status" value="2"/>
</dbReference>
<dbReference type="EMBL" id="CAJNOO010002974">
    <property type="protein sequence ID" value="CAF1310120.1"/>
    <property type="molecule type" value="Genomic_DNA"/>
</dbReference>
<protein>
    <recommendedName>
        <fullName evidence="2">ADP ribosyltransferase domain-containing protein</fullName>
    </recommendedName>
</protein>
<dbReference type="SMART" id="SM00028">
    <property type="entry name" value="TPR"/>
    <property type="match status" value="3"/>
</dbReference>
<accession>A0A815EGJ3</accession>
<dbReference type="InterPro" id="IPR011990">
    <property type="entry name" value="TPR-like_helical_dom_sf"/>
</dbReference>
<evidence type="ECO:0000313" key="3">
    <source>
        <dbReference type="EMBL" id="CAF1310120.1"/>
    </source>
</evidence>
<dbReference type="Pfam" id="PF13176">
    <property type="entry name" value="TPR_7"/>
    <property type="match status" value="1"/>
</dbReference>
<dbReference type="OrthoDB" id="9981632at2759"/>
<dbReference type="GO" id="GO:0005576">
    <property type="term" value="C:extracellular region"/>
    <property type="evidence" value="ECO:0007669"/>
    <property type="project" value="InterPro"/>
</dbReference>
<dbReference type="Proteomes" id="UP000663882">
    <property type="component" value="Unassembled WGS sequence"/>
</dbReference>
<evidence type="ECO:0000256" key="1">
    <source>
        <dbReference type="PROSITE-ProRule" id="PRU00339"/>
    </source>
</evidence>
<dbReference type="PROSITE" id="PS51996">
    <property type="entry name" value="TR_MART"/>
    <property type="match status" value="1"/>
</dbReference>
<reference evidence="3" key="1">
    <citation type="submission" date="2021-02" db="EMBL/GenBank/DDBJ databases">
        <authorList>
            <person name="Nowell W R."/>
        </authorList>
    </citation>
    <scope>NUCLEOTIDE SEQUENCE</scope>
</reference>
<dbReference type="AlphaFoldDB" id="A0A815EGJ3"/>
<gene>
    <name evidence="3" type="ORF">RFH988_LOCUS30202</name>
</gene>